<evidence type="ECO:0000256" key="1">
    <source>
        <dbReference type="SAM" id="MobiDB-lite"/>
    </source>
</evidence>
<organism evidence="2 3">
    <name type="scientific">Acrobeloides nanus</name>
    <dbReference type="NCBI Taxonomy" id="290746"/>
    <lineage>
        <taxon>Eukaryota</taxon>
        <taxon>Metazoa</taxon>
        <taxon>Ecdysozoa</taxon>
        <taxon>Nematoda</taxon>
        <taxon>Chromadorea</taxon>
        <taxon>Rhabditida</taxon>
        <taxon>Tylenchina</taxon>
        <taxon>Cephalobomorpha</taxon>
        <taxon>Cephaloboidea</taxon>
        <taxon>Cephalobidae</taxon>
        <taxon>Acrobeloides</taxon>
    </lineage>
</organism>
<dbReference type="WBParaSite" id="ACRNAN_scaffold15367.g25936.t1">
    <property type="protein sequence ID" value="ACRNAN_scaffold15367.g25936.t1"/>
    <property type="gene ID" value="ACRNAN_scaffold15367.g25936"/>
</dbReference>
<evidence type="ECO:0000313" key="2">
    <source>
        <dbReference type="Proteomes" id="UP000887540"/>
    </source>
</evidence>
<feature type="compositionally biased region" description="Polar residues" evidence="1">
    <location>
        <begin position="279"/>
        <end position="300"/>
    </location>
</feature>
<accession>A0A914CXN6</accession>
<feature type="compositionally biased region" description="Low complexity" evidence="1">
    <location>
        <begin position="140"/>
        <end position="151"/>
    </location>
</feature>
<sequence length="527" mass="59211">MYMPKYAKFKIRRAVRDYSKVLETDYMDYKQNSFITGREIANWKSFTTSPHSTLHDISMGPRISKQKRLDKKKDKNMLPEIRIYGNENAFKSKKKNLNKNRLNPHVHGFPSYKIPNKIPTSFKVDSETNIWPNLEDSRPTKTPTTETSTILPTPPKTYPEEKYSINIPSYKNEIPNFRSNNFSPYKQANDNSIWSITNMDLQKNMVSLAHEFLNIVKYFFSIEPLHNDYSTTTETNLFTTGSPPYGEGNDLPSKSQAKQINYERDFGLPLNKDGENSLRNEQGSFPGRDSTSISLYSDSGITPDLRQSENKGGKHSNNIGFGTFGGGNGLSNYNSNDFGTFGDGKDISSSFESDSGLLKSGSNSNPSLQSKFFKSFDGDSTLSSQFESDSDLIKENGYSNQRTEKKYDDLGVGSTISNRFLSDSGLMKIDANSESNPSKLANFASFGGGNTLSSPFQSDSGLMKIRGYSNPSTQSYLGTFGDGNAKSRFPSGLDTDKNFWPKEFDQLDNQPKTTYSDKEIRYVNKKT</sequence>
<dbReference type="Proteomes" id="UP000887540">
    <property type="component" value="Unplaced"/>
</dbReference>
<evidence type="ECO:0000313" key="3">
    <source>
        <dbReference type="WBParaSite" id="ACRNAN_scaffold15367.g25936.t1"/>
    </source>
</evidence>
<proteinExistence type="predicted"/>
<feature type="compositionally biased region" description="Basic and acidic residues" evidence="1">
    <location>
        <begin position="268"/>
        <end position="278"/>
    </location>
</feature>
<name>A0A914CXN6_9BILA</name>
<dbReference type="AlphaFoldDB" id="A0A914CXN6"/>
<protein>
    <submittedName>
        <fullName evidence="3">Uncharacterized protein</fullName>
    </submittedName>
</protein>
<feature type="region of interest" description="Disordered" evidence="1">
    <location>
        <begin position="131"/>
        <end position="158"/>
    </location>
</feature>
<feature type="region of interest" description="Disordered" evidence="1">
    <location>
        <begin position="268"/>
        <end position="319"/>
    </location>
</feature>
<keyword evidence="2" id="KW-1185">Reference proteome</keyword>
<reference evidence="3" key="1">
    <citation type="submission" date="2022-11" db="UniProtKB">
        <authorList>
            <consortium name="WormBaseParasite"/>
        </authorList>
    </citation>
    <scope>IDENTIFICATION</scope>
</reference>